<keyword evidence="1" id="KW-0732">Signal</keyword>
<name>A0A939LUC4_9CELL</name>
<gene>
    <name evidence="2" type="ORF">J4G33_15120</name>
</gene>
<evidence type="ECO:0000256" key="1">
    <source>
        <dbReference type="SAM" id="SignalP"/>
    </source>
</evidence>
<dbReference type="AlphaFoldDB" id="A0A939LUC4"/>
<dbReference type="Proteomes" id="UP000664209">
    <property type="component" value="Unassembled WGS sequence"/>
</dbReference>
<accession>A0A939LUC4</accession>
<sequence length="107" mass="10874">MGARIGRMAALAAAVLVLAACAPGANELVGTAIPGTTSPAGFWRGLWHGVIAPVTFVVSLFSDGVGIYEVHNNGGWYDAGFLLGLSAVFGGGAGSSQATRTARRRRT</sequence>
<dbReference type="EMBL" id="JAGEMK010000010">
    <property type="protein sequence ID" value="MBO1753140.1"/>
    <property type="molecule type" value="Genomic_DNA"/>
</dbReference>
<evidence type="ECO:0000313" key="2">
    <source>
        <dbReference type="EMBL" id="MBO1753140.1"/>
    </source>
</evidence>
<feature type="signal peptide" evidence="1">
    <location>
        <begin position="1"/>
        <end position="24"/>
    </location>
</feature>
<organism evidence="2 3">
    <name type="scientific">Actinotalea soli</name>
    <dbReference type="NCBI Taxonomy" id="2819234"/>
    <lineage>
        <taxon>Bacteria</taxon>
        <taxon>Bacillati</taxon>
        <taxon>Actinomycetota</taxon>
        <taxon>Actinomycetes</taxon>
        <taxon>Micrococcales</taxon>
        <taxon>Cellulomonadaceae</taxon>
        <taxon>Actinotalea</taxon>
    </lineage>
</organism>
<proteinExistence type="predicted"/>
<dbReference type="RefSeq" id="WP_208056819.1">
    <property type="nucleotide sequence ID" value="NZ_JAGEMK010000010.1"/>
</dbReference>
<reference evidence="2" key="1">
    <citation type="submission" date="2021-03" db="EMBL/GenBank/DDBJ databases">
        <title>Actinotalea soli sp. nov., isolated from soil.</title>
        <authorList>
            <person name="Ping W."/>
            <person name="Zhang J."/>
        </authorList>
    </citation>
    <scope>NUCLEOTIDE SEQUENCE</scope>
    <source>
        <strain evidence="2">BY-33</strain>
    </source>
</reference>
<keyword evidence="3" id="KW-1185">Reference proteome</keyword>
<comment type="caution">
    <text evidence="2">The sequence shown here is derived from an EMBL/GenBank/DDBJ whole genome shotgun (WGS) entry which is preliminary data.</text>
</comment>
<dbReference type="PROSITE" id="PS51257">
    <property type="entry name" value="PROKAR_LIPOPROTEIN"/>
    <property type="match status" value="1"/>
</dbReference>
<feature type="chain" id="PRO_5038050544" description="Lipoprotein" evidence="1">
    <location>
        <begin position="25"/>
        <end position="107"/>
    </location>
</feature>
<evidence type="ECO:0000313" key="3">
    <source>
        <dbReference type="Proteomes" id="UP000664209"/>
    </source>
</evidence>
<protein>
    <recommendedName>
        <fullName evidence="4">Lipoprotein</fullName>
    </recommendedName>
</protein>
<evidence type="ECO:0008006" key="4">
    <source>
        <dbReference type="Google" id="ProtNLM"/>
    </source>
</evidence>